<reference evidence="1 2" key="1">
    <citation type="journal article" date="2023" name="Plants (Basel)">
        <title>Bridging the Gap: Combining Genomics and Transcriptomics Approaches to Understand Stylosanthes scabra, an Orphan Legume from the Brazilian Caatinga.</title>
        <authorList>
            <person name="Ferreira-Neto J.R.C."/>
            <person name="da Silva M.D."/>
            <person name="Binneck E."/>
            <person name="de Melo N.F."/>
            <person name="da Silva R.H."/>
            <person name="de Melo A.L.T.M."/>
            <person name="Pandolfi V."/>
            <person name="Bustamante F.O."/>
            <person name="Brasileiro-Vidal A.C."/>
            <person name="Benko-Iseppon A.M."/>
        </authorList>
    </citation>
    <scope>NUCLEOTIDE SEQUENCE [LARGE SCALE GENOMIC DNA]</scope>
    <source>
        <tissue evidence="1">Leaves</tissue>
    </source>
</reference>
<organism evidence="1 2">
    <name type="scientific">Stylosanthes scabra</name>
    <dbReference type="NCBI Taxonomy" id="79078"/>
    <lineage>
        <taxon>Eukaryota</taxon>
        <taxon>Viridiplantae</taxon>
        <taxon>Streptophyta</taxon>
        <taxon>Embryophyta</taxon>
        <taxon>Tracheophyta</taxon>
        <taxon>Spermatophyta</taxon>
        <taxon>Magnoliopsida</taxon>
        <taxon>eudicotyledons</taxon>
        <taxon>Gunneridae</taxon>
        <taxon>Pentapetalae</taxon>
        <taxon>rosids</taxon>
        <taxon>fabids</taxon>
        <taxon>Fabales</taxon>
        <taxon>Fabaceae</taxon>
        <taxon>Papilionoideae</taxon>
        <taxon>50 kb inversion clade</taxon>
        <taxon>dalbergioids sensu lato</taxon>
        <taxon>Dalbergieae</taxon>
        <taxon>Pterocarpus clade</taxon>
        <taxon>Stylosanthes</taxon>
    </lineage>
</organism>
<proteinExistence type="predicted"/>
<dbReference type="EMBL" id="JASCZI010030292">
    <property type="protein sequence ID" value="MED6120736.1"/>
    <property type="molecule type" value="Genomic_DNA"/>
</dbReference>
<gene>
    <name evidence="1" type="ORF">PIB30_023849</name>
</gene>
<protein>
    <submittedName>
        <fullName evidence="1">Uncharacterized protein</fullName>
    </submittedName>
</protein>
<keyword evidence="2" id="KW-1185">Reference proteome</keyword>
<dbReference type="Proteomes" id="UP001341840">
    <property type="component" value="Unassembled WGS sequence"/>
</dbReference>
<accession>A0ABU6RA15</accession>
<evidence type="ECO:0000313" key="1">
    <source>
        <dbReference type="EMBL" id="MED6120736.1"/>
    </source>
</evidence>
<name>A0ABU6RA15_9FABA</name>
<comment type="caution">
    <text evidence="1">The sequence shown here is derived from an EMBL/GenBank/DDBJ whole genome shotgun (WGS) entry which is preliminary data.</text>
</comment>
<sequence length="184" mass="20761">MSVGGENFSPMFLASNSLKDLGIYVGINRSTFQQVLDKVDGSSSLNLVNWGKVVTPKKFGGHRRNESWNLNAVFTSIQEEVKLFDNCLLQIWTVVFDGFGRNWNNDIFHPGKPWPVEKVRRHIVSLELGYRDFACKTNCIEAFLAAQHGRNCNQAADRDVVLRMQGSVALGLDVEVKLFQRKAN</sequence>
<evidence type="ECO:0000313" key="2">
    <source>
        <dbReference type="Proteomes" id="UP001341840"/>
    </source>
</evidence>